<gene>
    <name evidence="3" type="primary">grpE</name>
    <name evidence="5" type="ORF">JOL79_23900</name>
</gene>
<comment type="subcellular location">
    <subcellularLocation>
        <location evidence="3">Cytoplasm</location>
    </subcellularLocation>
</comment>
<reference evidence="5" key="1">
    <citation type="submission" date="2021-02" db="EMBL/GenBank/DDBJ databases">
        <title>Draft genome sequence of Microbispora sp. RL4-1S isolated from rice leaves in Thailand.</title>
        <authorList>
            <person name="Muangham S."/>
            <person name="Duangmal K."/>
        </authorList>
    </citation>
    <scope>NUCLEOTIDE SEQUENCE</scope>
    <source>
        <strain evidence="5">RL4-1S</strain>
    </source>
</reference>
<dbReference type="GO" id="GO:0005737">
    <property type="term" value="C:cytoplasm"/>
    <property type="evidence" value="ECO:0007669"/>
    <property type="project" value="UniProtKB-SubCell"/>
</dbReference>
<proteinExistence type="inferred from homology"/>
<organism evidence="5 6">
    <name type="scientific">Microbispora oryzae</name>
    <dbReference type="NCBI Taxonomy" id="2806554"/>
    <lineage>
        <taxon>Bacteria</taxon>
        <taxon>Bacillati</taxon>
        <taxon>Actinomycetota</taxon>
        <taxon>Actinomycetes</taxon>
        <taxon>Streptosporangiales</taxon>
        <taxon>Streptosporangiaceae</taxon>
        <taxon>Microbispora</taxon>
    </lineage>
</organism>
<dbReference type="GO" id="GO:0051082">
    <property type="term" value="F:unfolded protein binding"/>
    <property type="evidence" value="ECO:0007669"/>
    <property type="project" value="TreeGrafter"/>
</dbReference>
<dbReference type="Gene3D" id="3.90.20.20">
    <property type="match status" value="1"/>
</dbReference>
<keyword evidence="3" id="KW-0963">Cytoplasm</keyword>
<dbReference type="InterPro" id="IPR000740">
    <property type="entry name" value="GrpE"/>
</dbReference>
<dbReference type="SUPFAM" id="SSF51064">
    <property type="entry name" value="Head domain of nucleotide exchange factor GrpE"/>
    <property type="match status" value="1"/>
</dbReference>
<keyword evidence="2 3" id="KW-0143">Chaperone</keyword>
<accession>A0A941AJX5</accession>
<evidence type="ECO:0000256" key="2">
    <source>
        <dbReference type="ARBA" id="ARBA00023186"/>
    </source>
</evidence>
<comment type="function">
    <text evidence="3">Participates actively in the response to hyperosmotic and heat shock by preventing the aggregation of stress-denatured proteins, in association with DnaK and GrpE. It is the nucleotide exchange factor for DnaK and may function as a thermosensor. Unfolded proteins bind initially to DnaJ; upon interaction with the DnaJ-bound protein, DnaK hydrolyzes its bound ATP, resulting in the formation of a stable complex. GrpE releases ADP from DnaK; ATP binding to DnaK triggers the release of the substrate protein, thus completing the reaction cycle. Several rounds of ATP-dependent interactions between DnaJ, DnaK and GrpE are required for fully efficient folding.</text>
</comment>
<dbReference type="CDD" id="cd00446">
    <property type="entry name" value="GrpE"/>
    <property type="match status" value="1"/>
</dbReference>
<name>A0A941AJX5_9ACTN</name>
<comment type="subunit">
    <text evidence="3">Homodimer.</text>
</comment>
<dbReference type="GO" id="GO:0000774">
    <property type="term" value="F:adenyl-nucleotide exchange factor activity"/>
    <property type="evidence" value="ECO:0007669"/>
    <property type="project" value="InterPro"/>
</dbReference>
<dbReference type="RefSeq" id="WP_210158141.1">
    <property type="nucleotide sequence ID" value="NZ_JAFCNB010000015.1"/>
</dbReference>
<keyword evidence="6" id="KW-1185">Reference proteome</keyword>
<dbReference type="GO" id="GO:0051087">
    <property type="term" value="F:protein-folding chaperone binding"/>
    <property type="evidence" value="ECO:0007669"/>
    <property type="project" value="InterPro"/>
</dbReference>
<dbReference type="PRINTS" id="PR00773">
    <property type="entry name" value="GRPEPROTEIN"/>
</dbReference>
<evidence type="ECO:0000256" key="4">
    <source>
        <dbReference type="RuleBase" id="RU004478"/>
    </source>
</evidence>
<dbReference type="GO" id="GO:0006457">
    <property type="term" value="P:protein folding"/>
    <property type="evidence" value="ECO:0007669"/>
    <property type="project" value="InterPro"/>
</dbReference>
<dbReference type="SUPFAM" id="SSF58014">
    <property type="entry name" value="Coiled-coil domain of nucleotide exchange factor GrpE"/>
    <property type="match status" value="1"/>
</dbReference>
<sequence length="157" mass="16821">MRPQPQPEAGTGPPDEVAELRDRWLRAVADLDNARKRAAQELDRQREAERARVAAEWLPVVDNLELALQHAEGDAGAVIEGVRAVRDQAVGVLRSLGYPRRDDLGARFDPSCHEAVSTADTPGAEPGTVVAVVRPGYGDATRQLRPASVVVATGTAD</sequence>
<keyword evidence="3" id="KW-0346">Stress response</keyword>
<dbReference type="PANTHER" id="PTHR21237:SF23">
    <property type="entry name" value="GRPE PROTEIN HOMOLOG, MITOCHONDRIAL"/>
    <property type="match status" value="1"/>
</dbReference>
<dbReference type="EMBL" id="JAFCNB010000015">
    <property type="protein sequence ID" value="MBP2706855.1"/>
    <property type="molecule type" value="Genomic_DNA"/>
</dbReference>
<dbReference type="PANTHER" id="PTHR21237">
    <property type="entry name" value="GRPE PROTEIN"/>
    <property type="match status" value="1"/>
</dbReference>
<dbReference type="Pfam" id="PF01025">
    <property type="entry name" value="GrpE"/>
    <property type="match status" value="1"/>
</dbReference>
<dbReference type="InterPro" id="IPR009012">
    <property type="entry name" value="GrpE_head"/>
</dbReference>
<comment type="caution">
    <text evidence="5">The sequence shown here is derived from an EMBL/GenBank/DDBJ whole genome shotgun (WGS) entry which is preliminary data.</text>
</comment>
<dbReference type="GO" id="GO:0042803">
    <property type="term" value="F:protein homodimerization activity"/>
    <property type="evidence" value="ECO:0007669"/>
    <property type="project" value="InterPro"/>
</dbReference>
<comment type="similarity">
    <text evidence="1 3 4">Belongs to the GrpE family.</text>
</comment>
<dbReference type="Proteomes" id="UP000674234">
    <property type="component" value="Unassembled WGS sequence"/>
</dbReference>
<evidence type="ECO:0000256" key="3">
    <source>
        <dbReference type="HAMAP-Rule" id="MF_01151"/>
    </source>
</evidence>
<evidence type="ECO:0000313" key="6">
    <source>
        <dbReference type="Proteomes" id="UP000674234"/>
    </source>
</evidence>
<dbReference type="AlphaFoldDB" id="A0A941AJX5"/>
<dbReference type="HAMAP" id="MF_01151">
    <property type="entry name" value="GrpE"/>
    <property type="match status" value="1"/>
</dbReference>
<protein>
    <recommendedName>
        <fullName evidence="3">Protein GrpE</fullName>
    </recommendedName>
    <alternativeName>
        <fullName evidence="3">HSP-70 cofactor</fullName>
    </alternativeName>
</protein>
<evidence type="ECO:0000313" key="5">
    <source>
        <dbReference type="EMBL" id="MBP2706855.1"/>
    </source>
</evidence>
<dbReference type="InterPro" id="IPR013805">
    <property type="entry name" value="GrpE_CC"/>
</dbReference>
<evidence type="ECO:0000256" key="1">
    <source>
        <dbReference type="ARBA" id="ARBA00009054"/>
    </source>
</evidence>
<dbReference type="Gene3D" id="2.30.22.10">
    <property type="entry name" value="Head domain of nucleotide exchange factor GrpE"/>
    <property type="match status" value="1"/>
</dbReference>